<dbReference type="Pfam" id="PF12013">
    <property type="entry name" value="OrsD"/>
    <property type="match status" value="1"/>
</dbReference>
<feature type="compositionally biased region" description="Pro residues" evidence="1">
    <location>
        <begin position="408"/>
        <end position="425"/>
    </location>
</feature>
<feature type="compositionally biased region" description="Pro residues" evidence="1">
    <location>
        <begin position="373"/>
        <end position="384"/>
    </location>
</feature>
<evidence type="ECO:0000313" key="3">
    <source>
        <dbReference type="Proteomes" id="UP001610444"/>
    </source>
</evidence>
<dbReference type="EMBL" id="JBFXLR010000052">
    <property type="protein sequence ID" value="KAL2842334.1"/>
    <property type="molecule type" value="Genomic_DNA"/>
</dbReference>
<evidence type="ECO:0000256" key="1">
    <source>
        <dbReference type="SAM" id="MobiDB-lite"/>
    </source>
</evidence>
<proteinExistence type="predicted"/>
<gene>
    <name evidence="2" type="ORF">BJX68DRAFT_270777</name>
</gene>
<protein>
    <recommendedName>
        <fullName evidence="4">C2H2-type domain-containing protein</fullName>
    </recommendedName>
</protein>
<comment type="caution">
    <text evidence="2">The sequence shown here is derived from an EMBL/GenBank/DDBJ whole genome shotgun (WGS) entry which is preliminary data.</text>
</comment>
<keyword evidence="3" id="KW-1185">Reference proteome</keyword>
<reference evidence="2 3" key="1">
    <citation type="submission" date="2024-07" db="EMBL/GenBank/DDBJ databases">
        <title>Section-level genome sequencing and comparative genomics of Aspergillus sections Usti and Cavernicolus.</title>
        <authorList>
            <consortium name="Lawrence Berkeley National Laboratory"/>
            <person name="Nybo J.L."/>
            <person name="Vesth T.C."/>
            <person name="Theobald S."/>
            <person name="Frisvad J.C."/>
            <person name="Larsen T.O."/>
            <person name="Kjaerboelling I."/>
            <person name="Rothschild-Mancinelli K."/>
            <person name="Lyhne E.K."/>
            <person name="Kogle M.E."/>
            <person name="Barry K."/>
            <person name="Clum A."/>
            <person name="Na H."/>
            <person name="Ledsgaard L."/>
            <person name="Lin J."/>
            <person name="Lipzen A."/>
            <person name="Kuo A."/>
            <person name="Riley R."/>
            <person name="Mondo S."/>
            <person name="LaButti K."/>
            <person name="Haridas S."/>
            <person name="Pangalinan J."/>
            <person name="Salamov A.A."/>
            <person name="Simmons B.A."/>
            <person name="Magnuson J.K."/>
            <person name="Chen J."/>
            <person name="Drula E."/>
            <person name="Henrissat B."/>
            <person name="Wiebenga A."/>
            <person name="Lubbers R.J."/>
            <person name="Gomes A.C."/>
            <person name="Macurrencykelacurrency M.R."/>
            <person name="Stajich J."/>
            <person name="Grigoriev I.V."/>
            <person name="Mortensen U.H."/>
            <person name="De vries R.P."/>
            <person name="Baker S.E."/>
            <person name="Andersen M.R."/>
        </authorList>
    </citation>
    <scope>NUCLEOTIDE SEQUENCE [LARGE SCALE GENOMIC DNA]</scope>
    <source>
        <strain evidence="2 3">CBS 756.74</strain>
    </source>
</reference>
<dbReference type="InterPro" id="IPR022698">
    <property type="entry name" value="OrsD"/>
</dbReference>
<organism evidence="2 3">
    <name type="scientific">Aspergillus pseudodeflectus</name>
    <dbReference type="NCBI Taxonomy" id="176178"/>
    <lineage>
        <taxon>Eukaryota</taxon>
        <taxon>Fungi</taxon>
        <taxon>Dikarya</taxon>
        <taxon>Ascomycota</taxon>
        <taxon>Pezizomycotina</taxon>
        <taxon>Eurotiomycetes</taxon>
        <taxon>Eurotiomycetidae</taxon>
        <taxon>Eurotiales</taxon>
        <taxon>Aspergillaceae</taxon>
        <taxon>Aspergillus</taxon>
        <taxon>Aspergillus subgen. Nidulantes</taxon>
    </lineage>
</organism>
<evidence type="ECO:0000313" key="2">
    <source>
        <dbReference type="EMBL" id="KAL2842334.1"/>
    </source>
</evidence>
<dbReference type="Proteomes" id="UP001610444">
    <property type="component" value="Unassembled WGS sequence"/>
</dbReference>
<feature type="region of interest" description="Disordered" evidence="1">
    <location>
        <begin position="365"/>
        <end position="450"/>
    </location>
</feature>
<dbReference type="RefSeq" id="XP_070895049.1">
    <property type="nucleotide sequence ID" value="XM_071046764.1"/>
</dbReference>
<name>A0ABR4JQM6_9EURO</name>
<evidence type="ECO:0008006" key="4">
    <source>
        <dbReference type="Google" id="ProtNLM"/>
    </source>
</evidence>
<accession>A0ABR4JQM6</accession>
<dbReference type="GeneID" id="98161928"/>
<sequence length="450" mass="50313">MDLFLYNPTYHLWICTATRCQYAVTPSTLLTHLRTRHGSHPTTATPALREAALAVILQQPWADPAQELSRQPTAGDPPVPGLPVYQGYGCPHCPYIARTLDSTNTHRRAKHRDQDGVWGQGRLLVARHRARQQARLVNWVVSCQRLYVTRAGSHFFEVTCTAAPAAQGMKKRPVLTPAELVQAHVDQALREGEAAVKWEASQVPVLDPHPTEVSPWLELTRWPEYLRGQDLTMVALLGALPDPREEPLLVQLSASVQRLIDQAYHAIREGQINEFDQIQINTFHREPRLWNRPIQIHLRPKTYHQYCQVWQRLVCFAYRSSRPDQPIRLRHQLNTAQLAALDRMAEHGRGLVALAAEAIKPHITPAAAAGQDAPPPTPPTPNPLPRRTVPWKRKKDPAMLVGTLPRLAPRPPVPAAVPPVAPLPSCPTRIGQAPEPPRSPHEAALQAQLD</sequence>